<comment type="caution">
    <text evidence="2">The sequence shown here is derived from an EMBL/GenBank/DDBJ whole genome shotgun (WGS) entry which is preliminary data.</text>
</comment>
<feature type="region of interest" description="Disordered" evidence="1">
    <location>
        <begin position="1"/>
        <end position="21"/>
    </location>
</feature>
<accession>G5IGQ9</accession>
<protein>
    <submittedName>
        <fullName evidence="2">Uncharacterized protein</fullName>
    </submittedName>
</protein>
<evidence type="ECO:0000256" key="1">
    <source>
        <dbReference type="SAM" id="MobiDB-lite"/>
    </source>
</evidence>
<feature type="non-terminal residue" evidence="2">
    <location>
        <position position="43"/>
    </location>
</feature>
<evidence type="ECO:0000313" key="3">
    <source>
        <dbReference type="Proteomes" id="UP000005384"/>
    </source>
</evidence>
<dbReference type="Proteomes" id="UP000005384">
    <property type="component" value="Unassembled WGS sequence"/>
</dbReference>
<dbReference type="HOGENOM" id="CLU_3243878_0_0_9"/>
<gene>
    <name evidence="2" type="ORF">HMPREF9473_02687</name>
</gene>
<keyword evidence="3" id="KW-1185">Reference proteome</keyword>
<sequence length="43" mass="5043">MSERKKKENLDSRKKGAEAKENEPLNWKRELIEWVKIFVAAAA</sequence>
<dbReference type="AlphaFoldDB" id="G5IGQ9"/>
<name>G5IGQ9_9FIRM</name>
<reference evidence="2 3" key="1">
    <citation type="submission" date="2011-08" db="EMBL/GenBank/DDBJ databases">
        <title>The Genome Sequence of Clostridium hathewayi WAL-18680.</title>
        <authorList>
            <consortium name="The Broad Institute Genome Sequencing Platform"/>
            <person name="Earl A."/>
            <person name="Ward D."/>
            <person name="Feldgarden M."/>
            <person name="Gevers D."/>
            <person name="Finegold S.M."/>
            <person name="Summanen P.H."/>
            <person name="Molitoris D.R."/>
            <person name="Song M."/>
            <person name="Daigneault M."/>
            <person name="Allen-Vercoe E."/>
            <person name="Young S.K."/>
            <person name="Zeng Q."/>
            <person name="Gargeya S."/>
            <person name="Fitzgerald M."/>
            <person name="Haas B."/>
            <person name="Abouelleil A."/>
            <person name="Alvarado L."/>
            <person name="Arachchi H.M."/>
            <person name="Berlin A."/>
            <person name="Brown A."/>
            <person name="Chapman S.B."/>
            <person name="Chen Z."/>
            <person name="Dunbar C."/>
            <person name="Freedman E."/>
            <person name="Gearin G."/>
            <person name="Gellesch M."/>
            <person name="Goldberg J."/>
            <person name="Griggs A."/>
            <person name="Gujja S."/>
            <person name="Heiman D."/>
            <person name="Howarth C."/>
            <person name="Larson L."/>
            <person name="Lui A."/>
            <person name="MacDonald P.J.P."/>
            <person name="Montmayeur A."/>
            <person name="Murphy C."/>
            <person name="Neiman D."/>
            <person name="Pearson M."/>
            <person name="Priest M."/>
            <person name="Roberts A."/>
            <person name="Saif S."/>
            <person name="Shea T."/>
            <person name="Shenoy N."/>
            <person name="Sisk P."/>
            <person name="Stolte C."/>
            <person name="Sykes S."/>
            <person name="Wortman J."/>
            <person name="Nusbaum C."/>
            <person name="Birren B."/>
        </authorList>
    </citation>
    <scope>NUCLEOTIDE SEQUENCE [LARGE SCALE GENOMIC DNA]</scope>
    <source>
        <strain evidence="2 3">WAL-18680</strain>
    </source>
</reference>
<organism evidence="2 3">
    <name type="scientific">Hungatella hathewayi WAL-18680</name>
    <dbReference type="NCBI Taxonomy" id="742737"/>
    <lineage>
        <taxon>Bacteria</taxon>
        <taxon>Bacillati</taxon>
        <taxon>Bacillota</taxon>
        <taxon>Clostridia</taxon>
        <taxon>Lachnospirales</taxon>
        <taxon>Lachnospiraceae</taxon>
        <taxon>Hungatella</taxon>
    </lineage>
</organism>
<evidence type="ECO:0000313" key="2">
    <source>
        <dbReference type="EMBL" id="EHI59319.1"/>
    </source>
</evidence>
<proteinExistence type="predicted"/>
<dbReference type="EMBL" id="ADLN01000061">
    <property type="protein sequence ID" value="EHI59319.1"/>
    <property type="molecule type" value="Genomic_DNA"/>
</dbReference>